<feature type="transmembrane region" description="Helical" evidence="1">
    <location>
        <begin position="9"/>
        <end position="26"/>
    </location>
</feature>
<organism evidence="2 3">
    <name type="scientific">Candidatus Roizmanbacteria bacterium RIFOXYA1_FULL_41_12</name>
    <dbReference type="NCBI Taxonomy" id="1802082"/>
    <lineage>
        <taxon>Bacteria</taxon>
        <taxon>Candidatus Roizmaniibacteriota</taxon>
    </lineage>
</organism>
<keyword evidence="1" id="KW-1133">Transmembrane helix</keyword>
<sequence length="87" mass="10208">MVRSQGGEIFLVIIYSSFYLFILLFFSNNFFIVFPCYLLIGLIFLAKAFWVKFGVLACFTRLIVLKSRSYLPLPCFHFDWGVCIIFL</sequence>
<accession>A0A1F7KAJ6</accession>
<dbReference type="EMBL" id="MGBG01000013">
    <property type="protein sequence ID" value="OGK64885.1"/>
    <property type="molecule type" value="Genomic_DNA"/>
</dbReference>
<evidence type="ECO:0000256" key="1">
    <source>
        <dbReference type="SAM" id="Phobius"/>
    </source>
</evidence>
<reference evidence="2 3" key="1">
    <citation type="journal article" date="2016" name="Nat. Commun.">
        <title>Thousands of microbial genomes shed light on interconnected biogeochemical processes in an aquifer system.</title>
        <authorList>
            <person name="Anantharaman K."/>
            <person name="Brown C.T."/>
            <person name="Hug L.A."/>
            <person name="Sharon I."/>
            <person name="Castelle C.J."/>
            <person name="Probst A.J."/>
            <person name="Thomas B.C."/>
            <person name="Singh A."/>
            <person name="Wilkins M.J."/>
            <person name="Karaoz U."/>
            <person name="Brodie E.L."/>
            <person name="Williams K.H."/>
            <person name="Hubbard S.S."/>
            <person name="Banfield J.F."/>
        </authorList>
    </citation>
    <scope>NUCLEOTIDE SEQUENCE [LARGE SCALE GENOMIC DNA]</scope>
</reference>
<keyword evidence="1" id="KW-0812">Transmembrane</keyword>
<evidence type="ECO:0000313" key="2">
    <source>
        <dbReference type="EMBL" id="OGK64885.1"/>
    </source>
</evidence>
<dbReference type="Proteomes" id="UP000178450">
    <property type="component" value="Unassembled WGS sequence"/>
</dbReference>
<protein>
    <submittedName>
        <fullName evidence="2">Uncharacterized protein</fullName>
    </submittedName>
</protein>
<proteinExistence type="predicted"/>
<gene>
    <name evidence="2" type="ORF">A2209_04260</name>
</gene>
<comment type="caution">
    <text evidence="2">The sequence shown here is derived from an EMBL/GenBank/DDBJ whole genome shotgun (WGS) entry which is preliminary data.</text>
</comment>
<evidence type="ECO:0000313" key="3">
    <source>
        <dbReference type="Proteomes" id="UP000178450"/>
    </source>
</evidence>
<feature type="transmembrane region" description="Helical" evidence="1">
    <location>
        <begin position="32"/>
        <end position="59"/>
    </location>
</feature>
<keyword evidence="1" id="KW-0472">Membrane</keyword>
<name>A0A1F7KAJ6_9BACT</name>
<dbReference type="AlphaFoldDB" id="A0A1F7KAJ6"/>